<evidence type="ECO:0000256" key="4">
    <source>
        <dbReference type="ARBA" id="ARBA00023212"/>
    </source>
</evidence>
<reference evidence="8" key="1">
    <citation type="journal article" date="2011" name="PLoS Genet.">
        <title>The genome sequence of the leaf-cutter ant Atta cephalotes reveals insights into its obligate symbiotic lifestyle.</title>
        <authorList>
            <person name="Suen G."/>
            <person name="Teiling C."/>
            <person name="Li L."/>
            <person name="Holt C."/>
            <person name="Abouheif E."/>
            <person name="Bornberg-Bauer E."/>
            <person name="Bouffard P."/>
            <person name="Caldera E.J."/>
            <person name="Cash E."/>
            <person name="Cavanaugh A."/>
            <person name="Denas O."/>
            <person name="Elhaik E."/>
            <person name="Fave M.J."/>
            <person name="Gadau J."/>
            <person name="Gibson J.D."/>
            <person name="Graur D."/>
            <person name="Grubbs K.J."/>
            <person name="Hagen D.E."/>
            <person name="Harkins T.T."/>
            <person name="Helmkampf M."/>
            <person name="Hu H."/>
            <person name="Johnson B.R."/>
            <person name="Kim J."/>
            <person name="Marsh S.E."/>
            <person name="Moeller J.A."/>
            <person name="Munoz-Torres M.C."/>
            <person name="Murphy M.C."/>
            <person name="Naughton M.C."/>
            <person name="Nigam S."/>
            <person name="Overson R."/>
            <person name="Rajakumar R."/>
            <person name="Reese J.T."/>
            <person name="Scott J.J."/>
            <person name="Smith C.R."/>
            <person name="Tao S."/>
            <person name="Tsutsui N.D."/>
            <person name="Viljakainen L."/>
            <person name="Wissler L."/>
            <person name="Yandell M.D."/>
            <person name="Zimmer F."/>
            <person name="Taylor J."/>
            <person name="Slater S.C."/>
            <person name="Clifton S.W."/>
            <person name="Warren W.C."/>
            <person name="Elsik C.G."/>
            <person name="Smith C.D."/>
            <person name="Weinstock G.M."/>
            <person name="Gerardo N.M."/>
            <person name="Currie C.R."/>
        </authorList>
    </citation>
    <scope>NUCLEOTIDE SEQUENCE [LARGE SCALE GENOMIC DNA]</scope>
</reference>
<dbReference type="PANTHER" id="PTHR24115:SF191">
    <property type="entry name" value="KINESIN-LIKE PROTEIN KIF9"/>
    <property type="match status" value="1"/>
</dbReference>
<keyword evidence="4" id="KW-0963">Cytoplasm</keyword>
<dbReference type="GO" id="GO:0005871">
    <property type="term" value="C:kinesin complex"/>
    <property type="evidence" value="ECO:0007669"/>
    <property type="project" value="TreeGrafter"/>
</dbReference>
<keyword evidence="8" id="KW-1185">Reference proteome</keyword>
<dbReference type="EnsemblMetazoa" id="XM_012199326.1">
    <property type="protein sequence ID" value="XP_012054716.1"/>
    <property type="gene ID" value="LOC105617769"/>
</dbReference>
<keyword evidence="5" id="KW-0505">Motor protein</keyword>
<dbReference type="STRING" id="12957.A0A158NB08"/>
<sequence>MHQTNFSMSIDESIDEVYNSNVKVFVRILPLEKPCDSCAKISTDGKTIYLRCLQDMQRDEQSKHPIYWTFHIDGIFHEMSQDKVYCATAKDLVEKNNLRALNGVNCVLIGYGQTGSGKSFTIGGLRNNWEHRGIVPRLLSDMFVEKANRRKISDIRYCLSFIELRGKNVVDLLTQKRRIFNINERSIFKNVIIIDVENEEETLKHVREGEGRRSIVRSTTYPVSHLGATVITIHVSNASLIKSQAIVATAKIHIVEMAGTGTVGKSSCWKTAVDLGMANLMKIQLEQYFLYLRKPSVCTYSVIRSSNLLKLLRDAFTVTSIIRFISHVRITREDLEVTLSTMRLTAKIAKLKPIKTIRHIQPQTELIVQQLQEQVNTLKKELELNDMFLHQEALPNISKARFEQISQDVINFLQGFISELTLFNVTQARILVNVVKQLYDNLPQFADSHKVDAKSSAMTLPWQCRCAWLSIKTLSVSICFQMATSLQRPSDRQINYST</sequence>
<dbReference type="SUPFAM" id="SSF52540">
    <property type="entry name" value="P-loop containing nucleoside triphosphate hydrolases"/>
    <property type="match status" value="1"/>
</dbReference>
<evidence type="ECO:0000313" key="7">
    <source>
        <dbReference type="EnsemblMetazoa" id="XP_012054716.1"/>
    </source>
</evidence>
<dbReference type="Proteomes" id="UP000005205">
    <property type="component" value="Unassembled WGS sequence"/>
</dbReference>
<feature type="domain" description="Kinesin motor" evidence="6">
    <location>
        <begin position="21"/>
        <end position="351"/>
    </location>
</feature>
<dbReference type="eggNOG" id="KOG4280">
    <property type="taxonomic scope" value="Eukaryota"/>
</dbReference>
<dbReference type="GO" id="GO:0005874">
    <property type="term" value="C:microtubule"/>
    <property type="evidence" value="ECO:0007669"/>
    <property type="project" value="TreeGrafter"/>
</dbReference>
<name>A0A158NB08_ATTCE</name>
<dbReference type="InterPro" id="IPR036961">
    <property type="entry name" value="Kinesin_motor_dom_sf"/>
</dbReference>
<dbReference type="InParanoid" id="A0A158NB08"/>
<feature type="binding site" evidence="5">
    <location>
        <begin position="112"/>
        <end position="119"/>
    </location>
    <ligand>
        <name>ATP</name>
        <dbReference type="ChEBI" id="CHEBI:30616"/>
    </ligand>
</feature>
<evidence type="ECO:0000256" key="5">
    <source>
        <dbReference type="PROSITE-ProRule" id="PRU00283"/>
    </source>
</evidence>
<evidence type="ECO:0000256" key="2">
    <source>
        <dbReference type="ARBA" id="ARBA00022741"/>
    </source>
</evidence>
<protein>
    <recommendedName>
        <fullName evidence="6">Kinesin motor domain-containing protein</fullName>
    </recommendedName>
</protein>
<gene>
    <name evidence="7" type="primary">105617769</name>
</gene>
<dbReference type="PROSITE" id="PS50067">
    <property type="entry name" value="KINESIN_MOTOR_2"/>
    <property type="match status" value="1"/>
</dbReference>
<accession>A0A158NB08</accession>
<keyword evidence="2 5" id="KW-0547">Nucleotide-binding</keyword>
<dbReference type="InterPro" id="IPR027417">
    <property type="entry name" value="P-loop_NTPase"/>
</dbReference>
<comment type="subcellular location">
    <subcellularLocation>
        <location evidence="1">Cytoplasm</location>
        <location evidence="1">Cytoskeleton</location>
    </subcellularLocation>
</comment>
<proteinExistence type="inferred from homology"/>
<dbReference type="GO" id="GO:0003777">
    <property type="term" value="F:microtubule motor activity"/>
    <property type="evidence" value="ECO:0007669"/>
    <property type="project" value="InterPro"/>
</dbReference>
<dbReference type="EMBL" id="ADTU01000153">
    <property type="status" value="NOT_ANNOTATED_CDS"/>
    <property type="molecule type" value="Genomic_DNA"/>
</dbReference>
<dbReference type="GO" id="GO:0007018">
    <property type="term" value="P:microtubule-based movement"/>
    <property type="evidence" value="ECO:0007669"/>
    <property type="project" value="InterPro"/>
</dbReference>
<dbReference type="Gene3D" id="3.40.850.10">
    <property type="entry name" value="Kinesin motor domain"/>
    <property type="match status" value="1"/>
</dbReference>
<dbReference type="OrthoDB" id="3176171at2759"/>
<dbReference type="PANTHER" id="PTHR24115">
    <property type="entry name" value="KINESIN-RELATED"/>
    <property type="match status" value="1"/>
</dbReference>
<dbReference type="Pfam" id="PF00225">
    <property type="entry name" value="Kinesin"/>
    <property type="match status" value="1"/>
</dbReference>
<comment type="similarity">
    <text evidence="5">Belongs to the TRAFAC class myosin-kinesin ATPase superfamily. Kinesin family.</text>
</comment>
<dbReference type="InterPro" id="IPR001752">
    <property type="entry name" value="Kinesin_motor_dom"/>
</dbReference>
<dbReference type="GO" id="GO:0016887">
    <property type="term" value="F:ATP hydrolysis activity"/>
    <property type="evidence" value="ECO:0007669"/>
    <property type="project" value="TreeGrafter"/>
</dbReference>
<keyword evidence="3 5" id="KW-0067">ATP-binding</keyword>
<evidence type="ECO:0000256" key="3">
    <source>
        <dbReference type="ARBA" id="ARBA00022840"/>
    </source>
</evidence>
<dbReference type="GO" id="GO:0008017">
    <property type="term" value="F:microtubule binding"/>
    <property type="evidence" value="ECO:0007669"/>
    <property type="project" value="InterPro"/>
</dbReference>
<evidence type="ECO:0000313" key="8">
    <source>
        <dbReference type="Proteomes" id="UP000005205"/>
    </source>
</evidence>
<dbReference type="GO" id="GO:0005524">
    <property type="term" value="F:ATP binding"/>
    <property type="evidence" value="ECO:0007669"/>
    <property type="project" value="UniProtKB-UniRule"/>
</dbReference>
<evidence type="ECO:0000256" key="1">
    <source>
        <dbReference type="ARBA" id="ARBA00004245"/>
    </source>
</evidence>
<dbReference type="EMBL" id="ADTU01000152">
    <property type="status" value="NOT_ANNOTATED_CDS"/>
    <property type="molecule type" value="Genomic_DNA"/>
</dbReference>
<dbReference type="InterPro" id="IPR027640">
    <property type="entry name" value="Kinesin-like_fam"/>
</dbReference>
<evidence type="ECO:0000259" key="6">
    <source>
        <dbReference type="PROSITE" id="PS50067"/>
    </source>
</evidence>
<dbReference type="KEGG" id="acep:105617769"/>
<organism evidence="7 8">
    <name type="scientific">Atta cephalotes</name>
    <name type="common">Leafcutter ant</name>
    <dbReference type="NCBI Taxonomy" id="12957"/>
    <lineage>
        <taxon>Eukaryota</taxon>
        <taxon>Metazoa</taxon>
        <taxon>Ecdysozoa</taxon>
        <taxon>Arthropoda</taxon>
        <taxon>Hexapoda</taxon>
        <taxon>Insecta</taxon>
        <taxon>Pterygota</taxon>
        <taxon>Neoptera</taxon>
        <taxon>Endopterygota</taxon>
        <taxon>Hymenoptera</taxon>
        <taxon>Apocrita</taxon>
        <taxon>Aculeata</taxon>
        <taxon>Formicoidea</taxon>
        <taxon>Formicidae</taxon>
        <taxon>Myrmicinae</taxon>
        <taxon>Atta</taxon>
    </lineage>
</organism>
<dbReference type="SMART" id="SM00129">
    <property type="entry name" value="KISc"/>
    <property type="match status" value="1"/>
</dbReference>
<dbReference type="PRINTS" id="PR00380">
    <property type="entry name" value="KINESINHEAVY"/>
</dbReference>
<keyword evidence="4" id="KW-0206">Cytoskeleton</keyword>
<reference evidence="7" key="2">
    <citation type="submission" date="2016-04" db="UniProtKB">
        <authorList>
            <consortium name="EnsemblMetazoa"/>
        </authorList>
    </citation>
    <scope>IDENTIFICATION</scope>
</reference>
<dbReference type="AlphaFoldDB" id="A0A158NB08"/>